<sequence length="624" mass="69772">MKRKIAMSLVLLILLSTFSTAYANESVDVINKAAEFLRKEKVLIGDENGNLLLDQVLTRQDAVILLARLLGEEEEAKNFPIDDLTFEDIKISRYKPYLAWALKKGYFVGYSAQKFGFGDKITVQQFSSVLLRALGYDIEYKLSVEKAKEIGILKGIEDKEDKSLLLVPRGIVVIMIVNALDIPMNPQSNIDKPILLGERLNINVPEELKNEIAKSKLSVKSITPQTPSTVQPKPPVKSSTDSSQTSSPSVDPSKPLPKPNAPKAPLVLGTPTSNSITLNPIEGVEYAIYSIGGKIQSFIKWQDSNIFTGLTPDTEYTFIARIKETKDTVKSDNSSSSSIIRTSKASDIKVKFISQLNLNDFVPFGSIEFELFNLPNAYEYEIDYELEGGIKSTTPRTLLSSSDLPLIRYTKLITIRVYDSKGGLLNTFKDVELTLEDISNSIITVDFVTKVSADGLVPFGIARIKLNNLLNADSYELDYKLSDGNIRTTERVKLTSSDSPIFRYTENVTIRVYDSNNKLLKTFQNVYLSIDKAEPTIKANFKAKVSVGDVIPFGTVSIEIKNLPDAYQYEIDYELADGKIETTPITPIDSDNPPLIRYTEYVKVKIYDKNRTLIHTFEQVQLIK</sequence>
<proteinExistence type="predicted"/>
<dbReference type="Proteomes" id="UP000469523">
    <property type="component" value="Unassembled WGS sequence"/>
</dbReference>
<dbReference type="EMBL" id="VUNQ01000005">
    <property type="protein sequence ID" value="MSU00625.1"/>
    <property type="molecule type" value="Genomic_DNA"/>
</dbReference>
<dbReference type="InterPro" id="IPR001119">
    <property type="entry name" value="SLH_dom"/>
</dbReference>
<dbReference type="RefSeq" id="WP_154439048.1">
    <property type="nucleotide sequence ID" value="NZ_VUNQ01000005.1"/>
</dbReference>
<comment type="caution">
    <text evidence="4">The sequence shown here is derived from an EMBL/GenBank/DDBJ whole genome shotgun (WGS) entry which is preliminary data.</text>
</comment>
<gene>
    <name evidence="4" type="ORF">FYJ83_03975</name>
</gene>
<evidence type="ECO:0000259" key="3">
    <source>
        <dbReference type="PROSITE" id="PS51272"/>
    </source>
</evidence>
<name>A0A6N7XVW4_9FIRM</name>
<accession>A0A6N7XVW4</accession>
<reference evidence="4 5" key="1">
    <citation type="submission" date="2019-09" db="EMBL/GenBank/DDBJ databases">
        <title>In-depth cultivation of the pig gut microbiome towards novel bacterial diversity and tailored functional studies.</title>
        <authorList>
            <person name="Wylensek D."/>
            <person name="Hitch T.C.A."/>
            <person name="Clavel T."/>
        </authorList>
    </citation>
    <scope>NUCLEOTIDE SEQUENCE [LARGE SCALE GENOMIC DNA]</scope>
    <source>
        <strain evidence="4 5">WCA3-693-APC-4?</strain>
    </source>
</reference>
<protein>
    <recommendedName>
        <fullName evidence="3">SLH domain-containing protein</fullName>
    </recommendedName>
</protein>
<keyword evidence="5" id="KW-1185">Reference proteome</keyword>
<feature type="signal peptide" evidence="2">
    <location>
        <begin position="1"/>
        <end position="23"/>
    </location>
</feature>
<feature type="compositionally biased region" description="Low complexity" evidence="1">
    <location>
        <begin position="236"/>
        <end position="253"/>
    </location>
</feature>
<dbReference type="PROSITE" id="PS51272">
    <property type="entry name" value="SLH"/>
    <property type="match status" value="1"/>
</dbReference>
<feature type="chain" id="PRO_5026913888" description="SLH domain-containing protein" evidence="2">
    <location>
        <begin position="24"/>
        <end position="624"/>
    </location>
</feature>
<feature type="region of interest" description="Disordered" evidence="1">
    <location>
        <begin position="223"/>
        <end position="269"/>
    </location>
</feature>
<evidence type="ECO:0000256" key="2">
    <source>
        <dbReference type="SAM" id="SignalP"/>
    </source>
</evidence>
<evidence type="ECO:0000313" key="5">
    <source>
        <dbReference type="Proteomes" id="UP000469523"/>
    </source>
</evidence>
<evidence type="ECO:0000256" key="1">
    <source>
        <dbReference type="SAM" id="MobiDB-lite"/>
    </source>
</evidence>
<organism evidence="4 5">
    <name type="scientific">Tissierella pigra</name>
    <dbReference type="NCBI Taxonomy" id="2607614"/>
    <lineage>
        <taxon>Bacteria</taxon>
        <taxon>Bacillati</taxon>
        <taxon>Bacillota</taxon>
        <taxon>Tissierellia</taxon>
        <taxon>Tissierellales</taxon>
        <taxon>Tissierellaceae</taxon>
        <taxon>Tissierella</taxon>
    </lineage>
</organism>
<keyword evidence="2" id="KW-0732">Signal</keyword>
<dbReference type="AlphaFoldDB" id="A0A6N7XVW4"/>
<evidence type="ECO:0000313" key="4">
    <source>
        <dbReference type="EMBL" id="MSU00625.1"/>
    </source>
</evidence>
<feature type="domain" description="SLH" evidence="3">
    <location>
        <begin position="81"/>
        <end position="144"/>
    </location>
</feature>